<proteinExistence type="predicted"/>
<sequence length="356" mass="39507">MSNRLESLNSPRKPPASKPSLKFKPKVVVRKSKEEREKETVVKPEPTPRVVPKNNQSRGPKSRKPAYAGTHVVSAGPLSMGSVSMGTPSGSKTGNTKDMVFNSVSPSPELFQNLKRKTKTETTGSLSEDLDDEDMTRINMNKEYKFADEETVLFPVRPERANTTEVDNTKTPATREDTPDNEPVYVRETSVKSEEPIEEELLKIKEHKAELESKIAEPADLLGQEESEKLARDHEAISCMLSRKMENLSVEEPYFLIQLPQILPQYTNEDGTPTNHGQIGSINIHKSGKVSMNIGNDNTLTLAQGAPSKFVQEVVAMEMFPPSEETIYDEQGALIKGRMYNLGKVDGKLVAIPKVA</sequence>
<reference evidence="1" key="1">
    <citation type="submission" date="2023-04" db="EMBL/GenBank/DDBJ databases">
        <title>Draft Genome sequencing of Naganishia species isolated from polar environments using Oxford Nanopore Technology.</title>
        <authorList>
            <person name="Leo P."/>
            <person name="Venkateswaran K."/>
        </authorList>
    </citation>
    <scope>NUCLEOTIDE SEQUENCE</scope>
    <source>
        <strain evidence="1">MNA-CCFEE 5261</strain>
    </source>
</reference>
<accession>A0ACC2WJQ8</accession>
<evidence type="ECO:0000313" key="1">
    <source>
        <dbReference type="EMBL" id="KAJ9111968.1"/>
    </source>
</evidence>
<comment type="caution">
    <text evidence="1">The sequence shown here is derived from an EMBL/GenBank/DDBJ whole genome shotgun (WGS) entry which is preliminary data.</text>
</comment>
<protein>
    <submittedName>
        <fullName evidence="1">Uncharacterized protein</fullName>
    </submittedName>
</protein>
<dbReference type="Proteomes" id="UP001241377">
    <property type="component" value="Unassembled WGS sequence"/>
</dbReference>
<keyword evidence="2" id="KW-1185">Reference proteome</keyword>
<evidence type="ECO:0000313" key="2">
    <source>
        <dbReference type="Proteomes" id="UP001241377"/>
    </source>
</evidence>
<organism evidence="1 2">
    <name type="scientific">Naganishia cerealis</name>
    <dbReference type="NCBI Taxonomy" id="610337"/>
    <lineage>
        <taxon>Eukaryota</taxon>
        <taxon>Fungi</taxon>
        <taxon>Dikarya</taxon>
        <taxon>Basidiomycota</taxon>
        <taxon>Agaricomycotina</taxon>
        <taxon>Tremellomycetes</taxon>
        <taxon>Filobasidiales</taxon>
        <taxon>Filobasidiaceae</taxon>
        <taxon>Naganishia</taxon>
    </lineage>
</organism>
<dbReference type="EMBL" id="JASBWR010000006">
    <property type="protein sequence ID" value="KAJ9111968.1"/>
    <property type="molecule type" value="Genomic_DNA"/>
</dbReference>
<gene>
    <name evidence="1" type="ORF">QFC19_000890</name>
</gene>
<name>A0ACC2WJQ8_9TREE</name>